<organism evidence="1 2">
    <name type="scientific">Elysia marginata</name>
    <dbReference type="NCBI Taxonomy" id="1093978"/>
    <lineage>
        <taxon>Eukaryota</taxon>
        <taxon>Metazoa</taxon>
        <taxon>Spiralia</taxon>
        <taxon>Lophotrochozoa</taxon>
        <taxon>Mollusca</taxon>
        <taxon>Gastropoda</taxon>
        <taxon>Heterobranchia</taxon>
        <taxon>Euthyneura</taxon>
        <taxon>Panpulmonata</taxon>
        <taxon>Sacoglossa</taxon>
        <taxon>Placobranchoidea</taxon>
        <taxon>Plakobranchidae</taxon>
        <taxon>Elysia</taxon>
    </lineage>
</organism>
<sequence length="106" mass="11912">MRRLQGNENILSSKSRLVGVNNAVSSQASQNSLGGHYRLNRLQLVLTKMTIYVFSGTVWTPATEDTLRVNVQYSLQLPHITRSDIHIERAGLYSACRELIILRIGT</sequence>
<gene>
    <name evidence="1" type="ORF">ElyMa_000507000</name>
</gene>
<evidence type="ECO:0000313" key="1">
    <source>
        <dbReference type="EMBL" id="GFR77383.1"/>
    </source>
</evidence>
<name>A0AAV4FVP7_9GAST</name>
<proteinExistence type="predicted"/>
<dbReference type="EMBL" id="BMAT01000970">
    <property type="protein sequence ID" value="GFR77383.1"/>
    <property type="molecule type" value="Genomic_DNA"/>
</dbReference>
<dbReference type="AlphaFoldDB" id="A0AAV4FVP7"/>
<keyword evidence="2" id="KW-1185">Reference proteome</keyword>
<evidence type="ECO:0000313" key="2">
    <source>
        <dbReference type="Proteomes" id="UP000762676"/>
    </source>
</evidence>
<accession>A0AAV4FVP7</accession>
<comment type="caution">
    <text evidence="1">The sequence shown here is derived from an EMBL/GenBank/DDBJ whole genome shotgun (WGS) entry which is preliminary data.</text>
</comment>
<reference evidence="1 2" key="1">
    <citation type="journal article" date="2021" name="Elife">
        <title>Chloroplast acquisition without the gene transfer in kleptoplastic sea slugs, Plakobranchus ocellatus.</title>
        <authorList>
            <person name="Maeda T."/>
            <person name="Takahashi S."/>
            <person name="Yoshida T."/>
            <person name="Shimamura S."/>
            <person name="Takaki Y."/>
            <person name="Nagai Y."/>
            <person name="Toyoda A."/>
            <person name="Suzuki Y."/>
            <person name="Arimoto A."/>
            <person name="Ishii H."/>
            <person name="Satoh N."/>
            <person name="Nishiyama T."/>
            <person name="Hasebe M."/>
            <person name="Maruyama T."/>
            <person name="Minagawa J."/>
            <person name="Obokata J."/>
            <person name="Shigenobu S."/>
        </authorList>
    </citation>
    <scope>NUCLEOTIDE SEQUENCE [LARGE SCALE GENOMIC DNA]</scope>
</reference>
<protein>
    <submittedName>
        <fullName evidence="1">Uncharacterized protein</fullName>
    </submittedName>
</protein>
<dbReference type="Proteomes" id="UP000762676">
    <property type="component" value="Unassembled WGS sequence"/>
</dbReference>